<evidence type="ECO:0000313" key="3">
    <source>
        <dbReference type="Proteomes" id="UP001596044"/>
    </source>
</evidence>
<keyword evidence="1" id="KW-0472">Membrane</keyword>
<keyword evidence="1" id="KW-1133">Transmembrane helix</keyword>
<organism evidence="2 3">
    <name type="scientific">Paenibacillus aestuarii</name>
    <dbReference type="NCBI Taxonomy" id="516965"/>
    <lineage>
        <taxon>Bacteria</taxon>
        <taxon>Bacillati</taxon>
        <taxon>Bacillota</taxon>
        <taxon>Bacilli</taxon>
        <taxon>Bacillales</taxon>
        <taxon>Paenibacillaceae</taxon>
        <taxon>Paenibacillus</taxon>
    </lineage>
</organism>
<feature type="transmembrane region" description="Helical" evidence="1">
    <location>
        <begin position="117"/>
        <end position="146"/>
    </location>
</feature>
<feature type="transmembrane region" description="Helical" evidence="1">
    <location>
        <begin position="87"/>
        <end position="105"/>
    </location>
</feature>
<dbReference type="InterPro" id="IPR014509">
    <property type="entry name" value="YjdF-like"/>
</dbReference>
<evidence type="ECO:0000313" key="2">
    <source>
        <dbReference type="EMBL" id="MFC5450542.1"/>
    </source>
</evidence>
<dbReference type="InterPro" id="IPR058534">
    <property type="entry name" value="YjdF"/>
</dbReference>
<accession>A0ABW0KCV5</accession>
<dbReference type="RefSeq" id="WP_270885263.1">
    <property type="nucleotide sequence ID" value="NZ_JAQFVF010000088.1"/>
</dbReference>
<name>A0ABW0KCV5_9BACL</name>
<gene>
    <name evidence="2" type="ORF">ACFPOG_20015</name>
</gene>
<sequence>MMIAYAVFWIWAAISPTNRTQWFFENMLVVAFLLALVFTYRKYRFTNTSYACMFIFLCFHTYAAHYTYDQTPFDLWLKAAYHTRRSYFDRVVHFLFGLLWTYPIRELLLRFTTLRKFWTYVIPVAFNFAFSALFEIMEMAVAMVGGQPGQDYLGLQGDIYDTQKDMGLGLAGAMVAAAILADVIRARARQASQRK</sequence>
<proteinExistence type="predicted"/>
<keyword evidence="3" id="KW-1185">Reference proteome</keyword>
<dbReference type="Proteomes" id="UP001596044">
    <property type="component" value="Unassembled WGS sequence"/>
</dbReference>
<dbReference type="Pfam" id="PF09997">
    <property type="entry name" value="DUF2238"/>
    <property type="match status" value="1"/>
</dbReference>
<dbReference type="PIRSF" id="PIRSF020606">
    <property type="entry name" value="UCP020606"/>
    <property type="match status" value="1"/>
</dbReference>
<comment type="caution">
    <text evidence="2">The sequence shown here is derived from an EMBL/GenBank/DDBJ whole genome shotgun (WGS) entry which is preliminary data.</text>
</comment>
<feature type="transmembrane region" description="Helical" evidence="1">
    <location>
        <begin position="47"/>
        <end position="67"/>
    </location>
</feature>
<evidence type="ECO:0000256" key="1">
    <source>
        <dbReference type="SAM" id="Phobius"/>
    </source>
</evidence>
<dbReference type="EMBL" id="JBHSMJ010000026">
    <property type="protein sequence ID" value="MFC5450542.1"/>
    <property type="molecule type" value="Genomic_DNA"/>
</dbReference>
<feature type="transmembrane region" description="Helical" evidence="1">
    <location>
        <begin position="22"/>
        <end position="40"/>
    </location>
</feature>
<reference evidence="3" key="1">
    <citation type="journal article" date="2019" name="Int. J. Syst. Evol. Microbiol.">
        <title>The Global Catalogue of Microorganisms (GCM) 10K type strain sequencing project: providing services to taxonomists for standard genome sequencing and annotation.</title>
        <authorList>
            <consortium name="The Broad Institute Genomics Platform"/>
            <consortium name="The Broad Institute Genome Sequencing Center for Infectious Disease"/>
            <person name="Wu L."/>
            <person name="Ma J."/>
        </authorList>
    </citation>
    <scope>NUCLEOTIDE SEQUENCE [LARGE SCALE GENOMIC DNA]</scope>
    <source>
        <strain evidence="3">KACC 11904</strain>
    </source>
</reference>
<protein>
    <submittedName>
        <fullName evidence="2">DUF2238 domain-containing protein</fullName>
    </submittedName>
</protein>
<feature type="transmembrane region" description="Helical" evidence="1">
    <location>
        <begin position="166"/>
        <end position="184"/>
    </location>
</feature>
<keyword evidence="1" id="KW-0812">Transmembrane</keyword>